<evidence type="ECO:0000256" key="3">
    <source>
        <dbReference type="SAM" id="MobiDB-lite"/>
    </source>
</evidence>
<comment type="caution">
    <text evidence="2">Lacks conserved residue(s) required for the propagation of feature annotation.</text>
</comment>
<dbReference type="CDD" id="cd00054">
    <property type="entry name" value="EGF_CA"/>
    <property type="match status" value="1"/>
</dbReference>
<reference evidence="5 6" key="2">
    <citation type="submission" date="2018-11" db="EMBL/GenBank/DDBJ databases">
        <authorList>
            <consortium name="Pathogen Informatics"/>
        </authorList>
    </citation>
    <scope>NUCLEOTIDE SEQUENCE [LARGE SCALE GENOMIC DNA]</scope>
</reference>
<dbReference type="EMBL" id="UZAE01003661">
    <property type="protein sequence ID" value="VDO00663.1"/>
    <property type="molecule type" value="Genomic_DNA"/>
</dbReference>
<dbReference type="STRING" id="102285.A0A0R3TCL6"/>
<dbReference type="WBParaSite" id="HNAJ_0000480501-mRNA-1">
    <property type="protein sequence ID" value="HNAJ_0000480501-mRNA-1"/>
    <property type="gene ID" value="HNAJ_0000480501"/>
</dbReference>
<evidence type="ECO:0000256" key="1">
    <source>
        <dbReference type="ARBA" id="ARBA00023157"/>
    </source>
</evidence>
<dbReference type="SUPFAM" id="SSF49899">
    <property type="entry name" value="Concanavalin A-like lectins/glucanases"/>
    <property type="match status" value="1"/>
</dbReference>
<dbReference type="InterPro" id="IPR000742">
    <property type="entry name" value="EGF"/>
</dbReference>
<dbReference type="SUPFAM" id="SSF57196">
    <property type="entry name" value="EGF/Laminin"/>
    <property type="match status" value="1"/>
</dbReference>
<reference evidence="7" key="1">
    <citation type="submission" date="2017-02" db="UniProtKB">
        <authorList>
            <consortium name="WormBaseParasite"/>
        </authorList>
    </citation>
    <scope>IDENTIFICATION</scope>
</reference>
<evidence type="ECO:0000259" key="4">
    <source>
        <dbReference type="PROSITE" id="PS50026"/>
    </source>
</evidence>
<keyword evidence="6" id="KW-1185">Reference proteome</keyword>
<name>A0A0R3TCL6_RODNA</name>
<dbReference type="PROSITE" id="PS50026">
    <property type="entry name" value="EGF_3"/>
    <property type="match status" value="1"/>
</dbReference>
<evidence type="ECO:0000313" key="6">
    <source>
        <dbReference type="Proteomes" id="UP000278807"/>
    </source>
</evidence>
<feature type="region of interest" description="Disordered" evidence="3">
    <location>
        <begin position="327"/>
        <end position="367"/>
    </location>
</feature>
<dbReference type="Proteomes" id="UP000278807">
    <property type="component" value="Unassembled WGS sequence"/>
</dbReference>
<protein>
    <submittedName>
        <fullName evidence="7">EGF-like domain-containing protein</fullName>
    </submittedName>
</protein>
<gene>
    <name evidence="5" type="ORF">HNAJ_LOCUS4803</name>
</gene>
<dbReference type="Gene3D" id="2.60.120.200">
    <property type="match status" value="1"/>
</dbReference>
<feature type="compositionally biased region" description="Polar residues" evidence="3">
    <location>
        <begin position="327"/>
        <end position="338"/>
    </location>
</feature>
<dbReference type="AlphaFoldDB" id="A0A0R3TCL6"/>
<feature type="domain" description="EGF-like" evidence="4">
    <location>
        <begin position="364"/>
        <end position="400"/>
    </location>
</feature>
<dbReference type="OrthoDB" id="6246222at2759"/>
<keyword evidence="2" id="KW-0245">EGF-like domain</keyword>
<keyword evidence="1 2" id="KW-1015">Disulfide bond</keyword>
<evidence type="ECO:0000256" key="2">
    <source>
        <dbReference type="PROSITE-ProRule" id="PRU00076"/>
    </source>
</evidence>
<organism evidence="7">
    <name type="scientific">Rodentolepis nana</name>
    <name type="common">Dwarf tapeworm</name>
    <name type="synonym">Hymenolepis nana</name>
    <dbReference type="NCBI Taxonomy" id="102285"/>
    <lineage>
        <taxon>Eukaryota</taxon>
        <taxon>Metazoa</taxon>
        <taxon>Spiralia</taxon>
        <taxon>Lophotrochozoa</taxon>
        <taxon>Platyhelminthes</taxon>
        <taxon>Cestoda</taxon>
        <taxon>Eucestoda</taxon>
        <taxon>Cyclophyllidea</taxon>
        <taxon>Hymenolepididae</taxon>
        <taxon>Rodentolepis</taxon>
    </lineage>
</organism>
<proteinExistence type="predicted"/>
<dbReference type="Gene3D" id="2.10.25.10">
    <property type="entry name" value="Laminin"/>
    <property type="match status" value="1"/>
</dbReference>
<feature type="compositionally biased region" description="Basic and acidic residues" evidence="3">
    <location>
        <begin position="341"/>
        <end position="353"/>
    </location>
</feature>
<dbReference type="InterPro" id="IPR013320">
    <property type="entry name" value="ConA-like_dom_sf"/>
</dbReference>
<evidence type="ECO:0000313" key="5">
    <source>
        <dbReference type="EMBL" id="VDO00663.1"/>
    </source>
</evidence>
<sequence>MVQVKAIDSLPKSPIKGTLMVSENSLLLHSEATSPEALCLLDLELCRNGMTISFWILALPTTNSNKSWPILQQTSPSGSELTVDLFRNEGQYFLDVAVKSLHTITDGKATSTLWNVNPPIENLMGNWTLVTISWSHVVGLTAKVNGTIVAFDRQSTETISIWKVPIHRGVWFGHHGNPDTSDGVIIDDFQFIPAEINYLSHVGQKIDVTLSNQNLNACRLDTCWDGSSCFPASREIDSLWPLCRCDRPIRVCRELPVGVAVYTSTSSSTTTTQAPTTSALMMRTTTPWIISEPSELSLTTNASTTQSLNSPTTPKPTTLIPLIKEIQQQSTPDQSSLPQGRFKDAGDLSRDFKPTPPHNYDKQPWPKCDPPCRNGGKCVELNGHTSCDCSETSFWGKVCSREHVGWLLQTERLFKMEPRGHRTFATNNDVRGGSKMRFIFKTPISAITPDKRVKKSIATIKRSEYMVLLSVQTELGTLGLVTVNGDLYILIRGVKNSMTQLLPCPQSHELITDDTLAHVIQLEHRGTLLRMKVDGIKVYPMEAMPNSCDKWLFFSPYHHINSESWLICLTL</sequence>
<accession>A0A0R3TCL6</accession>
<evidence type="ECO:0000313" key="7">
    <source>
        <dbReference type="WBParaSite" id="HNAJ_0000480501-mRNA-1"/>
    </source>
</evidence>
<feature type="disulfide bond" evidence="2">
    <location>
        <begin position="368"/>
        <end position="378"/>
    </location>
</feature>